<dbReference type="PROSITE" id="PS51197">
    <property type="entry name" value="HTH_RRF2_2"/>
    <property type="match status" value="1"/>
</dbReference>
<comment type="caution">
    <text evidence="1">The sequence shown here is derived from an EMBL/GenBank/DDBJ whole genome shotgun (WGS) entry which is preliminary data.</text>
</comment>
<dbReference type="Gene3D" id="1.10.10.10">
    <property type="entry name" value="Winged helix-like DNA-binding domain superfamily/Winged helix DNA-binding domain"/>
    <property type="match status" value="1"/>
</dbReference>
<organism evidence="1 2">
    <name type="scientific">Prolixibacter bellariivorans</name>
    <dbReference type="NCBI Taxonomy" id="314319"/>
    <lineage>
        <taxon>Bacteria</taxon>
        <taxon>Pseudomonadati</taxon>
        <taxon>Bacteroidota</taxon>
        <taxon>Bacteroidia</taxon>
        <taxon>Marinilabiliales</taxon>
        <taxon>Prolixibacteraceae</taxon>
        <taxon>Prolixibacter</taxon>
    </lineage>
</organism>
<protein>
    <recommendedName>
        <fullName evidence="3">Rrf2 family transcriptional regulator</fullName>
    </recommendedName>
</protein>
<gene>
    <name evidence="1" type="ORF">PbJCM13498_39310</name>
</gene>
<sequence length="148" mass="16761">MLGRATEYAIRALVYICIRNLEGKTPGFREVAREIESPVPYTGKILQNLVRARLLSSVKGRGGGFYFEELDSVHSPTLYEVIKKTGDNQLFSRCGFGLANCDDKLPCPMHHEYLPLRDGFYKMVKTETIYSLAQKVMNRKAVLNRLVG</sequence>
<proteinExistence type="predicted"/>
<dbReference type="RefSeq" id="WP_025865481.1">
    <property type="nucleotide sequence ID" value="NZ_BLAX01000001.1"/>
</dbReference>
<evidence type="ECO:0000313" key="1">
    <source>
        <dbReference type="EMBL" id="GET35068.1"/>
    </source>
</evidence>
<dbReference type="Proteomes" id="UP000391834">
    <property type="component" value="Unassembled WGS sequence"/>
</dbReference>
<name>A0A5M4B5E8_9BACT</name>
<dbReference type="OrthoDB" id="9808360at2"/>
<evidence type="ECO:0000313" key="2">
    <source>
        <dbReference type="Proteomes" id="UP000391834"/>
    </source>
</evidence>
<keyword evidence="2" id="KW-1185">Reference proteome</keyword>
<dbReference type="InterPro" id="IPR036390">
    <property type="entry name" value="WH_DNA-bd_sf"/>
</dbReference>
<dbReference type="Pfam" id="PF02082">
    <property type="entry name" value="Rrf2"/>
    <property type="match status" value="1"/>
</dbReference>
<dbReference type="GO" id="GO:0003700">
    <property type="term" value="F:DNA-binding transcription factor activity"/>
    <property type="evidence" value="ECO:0007669"/>
    <property type="project" value="TreeGrafter"/>
</dbReference>
<accession>A0A5M4B5E8</accession>
<dbReference type="PANTHER" id="PTHR33221">
    <property type="entry name" value="WINGED HELIX-TURN-HELIX TRANSCRIPTIONAL REGULATOR, RRF2 FAMILY"/>
    <property type="match status" value="1"/>
</dbReference>
<reference evidence="1 2" key="1">
    <citation type="submission" date="2019-10" db="EMBL/GenBank/DDBJ databases">
        <title>Prolixibacter strains distinguished by the presence of nitrate reductase genes were adept at nitrate-dependent anaerobic corrosion of metallic iron and carbon steel.</title>
        <authorList>
            <person name="Iino T."/>
            <person name="Shono N."/>
            <person name="Ito K."/>
            <person name="Nakamura R."/>
            <person name="Sueoka K."/>
            <person name="Harayama S."/>
            <person name="Ohkuma M."/>
        </authorList>
    </citation>
    <scope>NUCLEOTIDE SEQUENCE [LARGE SCALE GENOMIC DNA]</scope>
    <source>
        <strain evidence="1 2">JCM 13498</strain>
    </source>
</reference>
<dbReference type="AlphaFoldDB" id="A0A5M4B5E8"/>
<dbReference type="PROSITE" id="PS01332">
    <property type="entry name" value="HTH_RRF2_1"/>
    <property type="match status" value="1"/>
</dbReference>
<evidence type="ECO:0008006" key="3">
    <source>
        <dbReference type="Google" id="ProtNLM"/>
    </source>
</evidence>
<dbReference type="GO" id="GO:0005829">
    <property type="term" value="C:cytosol"/>
    <property type="evidence" value="ECO:0007669"/>
    <property type="project" value="TreeGrafter"/>
</dbReference>
<dbReference type="PANTHER" id="PTHR33221:SF15">
    <property type="entry name" value="HTH-TYPE TRANSCRIPTIONAL REGULATOR YWGB-RELATED"/>
    <property type="match status" value="1"/>
</dbReference>
<dbReference type="InterPro" id="IPR030489">
    <property type="entry name" value="TR_Rrf2-type_CS"/>
</dbReference>
<dbReference type="InterPro" id="IPR036388">
    <property type="entry name" value="WH-like_DNA-bd_sf"/>
</dbReference>
<dbReference type="EMBL" id="BLAX01000001">
    <property type="protein sequence ID" value="GET35068.1"/>
    <property type="molecule type" value="Genomic_DNA"/>
</dbReference>
<dbReference type="InterPro" id="IPR000944">
    <property type="entry name" value="Tscrpt_reg_Rrf2"/>
</dbReference>
<dbReference type="SUPFAM" id="SSF46785">
    <property type="entry name" value="Winged helix' DNA-binding domain"/>
    <property type="match status" value="1"/>
</dbReference>